<organism evidence="6 7">
    <name type="scientific">Astyanax mexicanus</name>
    <name type="common">Blind cave fish</name>
    <name type="synonym">Astyanax fasciatus mexicanus</name>
    <dbReference type="NCBI Taxonomy" id="7994"/>
    <lineage>
        <taxon>Eukaryota</taxon>
        <taxon>Metazoa</taxon>
        <taxon>Chordata</taxon>
        <taxon>Craniata</taxon>
        <taxon>Vertebrata</taxon>
        <taxon>Euteleostomi</taxon>
        <taxon>Actinopterygii</taxon>
        <taxon>Neopterygii</taxon>
        <taxon>Teleostei</taxon>
        <taxon>Ostariophysi</taxon>
        <taxon>Characiformes</taxon>
        <taxon>Characoidei</taxon>
        <taxon>Acestrorhamphidae</taxon>
        <taxon>Acestrorhamphinae</taxon>
        <taxon>Astyanax</taxon>
    </lineage>
</organism>
<proteinExistence type="inferred from homology"/>
<dbReference type="GO" id="GO:0015629">
    <property type="term" value="C:actin cytoskeleton"/>
    <property type="evidence" value="ECO:0007669"/>
    <property type="project" value="TreeGrafter"/>
</dbReference>
<dbReference type="AlphaFoldDB" id="A0A8B9KMP0"/>
<feature type="compositionally biased region" description="Polar residues" evidence="5">
    <location>
        <begin position="669"/>
        <end position="680"/>
    </location>
</feature>
<dbReference type="PANTHER" id="PTHR24217">
    <property type="entry name" value="PUTATIVE-RELATED"/>
    <property type="match status" value="1"/>
</dbReference>
<evidence type="ECO:0000256" key="1">
    <source>
        <dbReference type="ARBA" id="ARBA00004496"/>
    </source>
</evidence>
<feature type="region of interest" description="Disordered" evidence="5">
    <location>
        <begin position="501"/>
        <end position="526"/>
    </location>
</feature>
<evidence type="ECO:0000313" key="6">
    <source>
        <dbReference type="Ensembl" id="ENSAMXP00005038552.1"/>
    </source>
</evidence>
<evidence type="ECO:0000256" key="2">
    <source>
        <dbReference type="ARBA" id="ARBA00022490"/>
    </source>
</evidence>
<dbReference type="InterPro" id="IPR051976">
    <property type="entry name" value="Synaptopodin_domain"/>
</dbReference>
<comment type="similarity">
    <text evidence="4">Belongs to the synaptopodin family.</text>
</comment>
<feature type="compositionally biased region" description="Basic and acidic residues" evidence="5">
    <location>
        <begin position="155"/>
        <end position="170"/>
    </location>
</feature>
<dbReference type="GO" id="GO:0030018">
    <property type="term" value="C:Z disc"/>
    <property type="evidence" value="ECO:0007669"/>
    <property type="project" value="TreeGrafter"/>
</dbReference>
<dbReference type="PANTHER" id="PTHR24217:SF13">
    <property type="entry name" value="SYNAPTOPODIN"/>
    <property type="match status" value="1"/>
</dbReference>
<feature type="region of interest" description="Disordered" evidence="5">
    <location>
        <begin position="935"/>
        <end position="1017"/>
    </location>
</feature>
<feature type="compositionally biased region" description="Pro residues" evidence="5">
    <location>
        <begin position="344"/>
        <end position="359"/>
    </location>
</feature>
<feature type="compositionally biased region" description="Pro residues" evidence="5">
    <location>
        <begin position="371"/>
        <end position="386"/>
    </location>
</feature>
<feature type="compositionally biased region" description="Polar residues" evidence="5">
    <location>
        <begin position="287"/>
        <end position="296"/>
    </location>
</feature>
<evidence type="ECO:0000256" key="3">
    <source>
        <dbReference type="ARBA" id="ARBA00022553"/>
    </source>
</evidence>
<name>A0A8B9KMP0_ASTMX</name>
<feature type="compositionally biased region" description="Low complexity" evidence="5">
    <location>
        <begin position="810"/>
        <end position="819"/>
    </location>
</feature>
<keyword evidence="2" id="KW-0963">Cytoplasm</keyword>
<feature type="compositionally biased region" description="Polar residues" evidence="5">
    <location>
        <begin position="828"/>
        <end position="852"/>
    </location>
</feature>
<feature type="compositionally biased region" description="Polar residues" evidence="5">
    <location>
        <begin position="784"/>
        <end position="797"/>
    </location>
</feature>
<feature type="region of interest" description="Disordered" evidence="5">
    <location>
        <begin position="131"/>
        <end position="187"/>
    </location>
</feature>
<dbReference type="GO" id="GO:0003779">
    <property type="term" value="F:actin binding"/>
    <property type="evidence" value="ECO:0007669"/>
    <property type="project" value="TreeGrafter"/>
</dbReference>
<evidence type="ECO:0000256" key="5">
    <source>
        <dbReference type="SAM" id="MobiDB-lite"/>
    </source>
</evidence>
<protein>
    <recommendedName>
        <fullName evidence="8">Synaptopodin</fullName>
    </recommendedName>
</protein>
<sequence>MEQEHDPVRRGVSWSGPGATTLTTLGRAESQETHEEVISCGESEDRTSPHGWEKEKHSWVKVKPALTSGSSRLGRKTNLSRSASLSEKELKEARTRSQIIAAQLTISSNPNSRGVQLFNRRRQRVNAFTLVSVGGGGNNESRNEPYSPASSTLTWDRDHSPDNQFKDSQNHRRSQTQVLQGRDMEAGEVERELADVEDSAGDRHFLPVNEKDEEILEEAKDEVTSLGDSTTAVLDQDEREELELKAEAFKDMPNGCHSAQPNGDASKPMAKQPTIVNRTARPFFSPATVTMASSGSPAPDIPPALSYSTPPLTSNQVPLSSAYSDPQPPTRVDPPFPVLSRPAFSPPPPAPSYPTPPLPTYMSPPQSIHSNPPPSTMSVTSPPPTPTYYAPPTAPRPLFVPQFLSERRSLTPIRTGILDEGVVRRSTRKSMFTFQEKPKLAPNPELLSLVQGTDQMRRGRGQPEPQQPEEELLALGAEASNFLAKDGGGVEEALVPEWASTLKSSRTRSRMEHKPEQALTDASGKGAELFAKRQTRMEKYVHEHKAGPRSPSPTSSLPPSWVYPSNMPGRVKAIVSSSNISAEITKSLKVKQATQKKNVPAKIQVSIPPPVPETPALENGCSRVEMELSRHQPYQLSSSLFILNPTKDPMSTLPKAAPPPKPVLAGSSFPRQTSLPASPITTQYSPSAAYISAHCFSPTMMPPGSMSSGLQSTPVSGLAPERVASPRSAAQAPKPTFSAKKAGIAPQVKEELPTAAPSSRSSTPTPWTPNLSRRLSSPEGPSSPVWSPTSHRSTLVTSPPPRPIHNRVTSSPSPSSSSPRPFYDPVTFSPTPKSIKNPITSPTTPRAFQNTNPVPPFSRPVNNRTATSPVSPPWETRCQSPISPQDTKANHRLLAKNIINAAKRKNSPSPGALSGHSLPMSPVSSSILPFEHKPVSPFQSRSLGARSPTFTSPPPTPTGMVRSPLRLYNTRSLTDSDASLESEDSGVRSSGVRSYNTCPRGWTGSLRVKRGGMSEDL</sequence>
<reference evidence="6" key="1">
    <citation type="submission" date="2025-08" db="UniProtKB">
        <authorList>
            <consortium name="Ensembl"/>
        </authorList>
    </citation>
    <scope>IDENTIFICATION</scope>
</reference>
<accession>A0A8B9KMP0</accession>
<feature type="compositionally biased region" description="Basic and acidic residues" evidence="5">
    <location>
        <begin position="29"/>
        <end position="58"/>
    </location>
</feature>
<comment type="subcellular location">
    <subcellularLocation>
        <location evidence="1">Cytoplasm</location>
    </subcellularLocation>
</comment>
<evidence type="ECO:0000256" key="4">
    <source>
        <dbReference type="ARBA" id="ARBA00038161"/>
    </source>
</evidence>
<feature type="region of interest" description="Disordered" evidence="5">
    <location>
        <begin position="650"/>
        <end position="680"/>
    </location>
</feature>
<evidence type="ECO:0008006" key="8">
    <source>
        <dbReference type="Google" id="ProtNLM"/>
    </source>
</evidence>
<feature type="compositionally biased region" description="Polar residues" evidence="5">
    <location>
        <begin position="987"/>
        <end position="997"/>
    </location>
</feature>
<feature type="compositionally biased region" description="Polar residues" evidence="5">
    <location>
        <begin position="860"/>
        <end position="869"/>
    </location>
</feature>
<feature type="compositionally biased region" description="Low complexity" evidence="5">
    <location>
        <begin position="753"/>
        <end position="769"/>
    </location>
</feature>
<feature type="region of interest" description="Disordered" evidence="5">
    <location>
        <begin position="251"/>
        <end position="394"/>
    </location>
</feature>
<feature type="region of interest" description="Disordered" evidence="5">
    <location>
        <begin position="704"/>
        <end position="885"/>
    </location>
</feature>
<dbReference type="GO" id="GO:0032233">
    <property type="term" value="P:positive regulation of actin filament bundle assembly"/>
    <property type="evidence" value="ECO:0007669"/>
    <property type="project" value="TreeGrafter"/>
</dbReference>
<dbReference type="GO" id="GO:0005634">
    <property type="term" value="C:nucleus"/>
    <property type="evidence" value="ECO:0007669"/>
    <property type="project" value="TreeGrafter"/>
</dbReference>
<feature type="compositionally biased region" description="Polar residues" evidence="5">
    <location>
        <begin position="67"/>
        <end position="85"/>
    </location>
</feature>
<dbReference type="Proteomes" id="UP000694621">
    <property type="component" value="Unplaced"/>
</dbReference>
<feature type="compositionally biased region" description="Pro residues" evidence="5">
    <location>
        <begin position="326"/>
        <end position="337"/>
    </location>
</feature>
<keyword evidence="3" id="KW-0597">Phosphoprotein</keyword>
<feature type="compositionally biased region" description="Polar residues" evidence="5">
    <location>
        <begin position="306"/>
        <end position="324"/>
    </location>
</feature>
<dbReference type="Ensembl" id="ENSAMXT00005041995.1">
    <property type="protein sequence ID" value="ENSAMXP00005038552.1"/>
    <property type="gene ID" value="ENSAMXG00005018280.1"/>
</dbReference>
<evidence type="ECO:0000313" key="7">
    <source>
        <dbReference type="Proteomes" id="UP000694621"/>
    </source>
</evidence>
<feature type="region of interest" description="Disordered" evidence="5">
    <location>
        <begin position="1"/>
        <end position="90"/>
    </location>
</feature>